<keyword evidence="1" id="KW-0813">Transport</keyword>
<name>A0A1G7J2V3_9RHOB</name>
<keyword evidence="1" id="KW-0067">ATP-binding</keyword>
<dbReference type="InterPro" id="IPR027417">
    <property type="entry name" value="P-loop_NTPase"/>
</dbReference>
<proteinExistence type="predicted"/>
<dbReference type="AlphaFoldDB" id="A0A1G7J2V3"/>
<dbReference type="Proteomes" id="UP000198994">
    <property type="component" value="Unassembled WGS sequence"/>
</dbReference>
<reference evidence="2" key="1">
    <citation type="submission" date="2016-10" db="EMBL/GenBank/DDBJ databases">
        <authorList>
            <person name="Varghese N."/>
            <person name="Submissions S."/>
        </authorList>
    </citation>
    <scope>NUCLEOTIDE SEQUENCE [LARGE SCALE GENOMIC DNA]</scope>
    <source>
        <strain evidence="2">DSM 10146</strain>
    </source>
</reference>
<dbReference type="EMBL" id="FNAV01000014">
    <property type="protein sequence ID" value="SDF19198.1"/>
    <property type="molecule type" value="Genomic_DNA"/>
</dbReference>
<accession>A0A1G7J2V3</accession>
<dbReference type="RefSeq" id="WP_165617159.1">
    <property type="nucleotide sequence ID" value="NZ_FNAV01000014.1"/>
</dbReference>
<dbReference type="STRING" id="282683.SAMN04488105_11462"/>
<keyword evidence="1" id="KW-0762">Sugar transport</keyword>
<evidence type="ECO:0000313" key="2">
    <source>
        <dbReference type="Proteomes" id="UP000198994"/>
    </source>
</evidence>
<evidence type="ECO:0000313" key="1">
    <source>
        <dbReference type="EMBL" id="SDF19198.1"/>
    </source>
</evidence>
<keyword evidence="1" id="KW-0547">Nucleotide-binding</keyword>
<dbReference type="Gene3D" id="3.40.50.300">
    <property type="entry name" value="P-loop containing nucleotide triphosphate hydrolases"/>
    <property type="match status" value="1"/>
</dbReference>
<dbReference type="GO" id="GO:0005524">
    <property type="term" value="F:ATP binding"/>
    <property type="evidence" value="ECO:0007669"/>
    <property type="project" value="UniProtKB-KW"/>
</dbReference>
<keyword evidence="2" id="KW-1185">Reference proteome</keyword>
<sequence length="53" mass="5733">MANLTIANLHKDFGETRILHDIDLNLIDSEFVVLVSPSVCGTSPLLRRIAGVG</sequence>
<protein>
    <submittedName>
        <fullName evidence="1">Multiple sugar transport system ATP-binding protein/multiple sugar transport system ATP-binding protein</fullName>
    </submittedName>
</protein>
<dbReference type="SUPFAM" id="SSF52540">
    <property type="entry name" value="P-loop containing nucleoside triphosphate hydrolases"/>
    <property type="match status" value="1"/>
</dbReference>
<gene>
    <name evidence="1" type="ORF">SAMN04488105_11462</name>
</gene>
<organism evidence="1 2">
    <name type="scientific">Salipiger thiooxidans</name>
    <dbReference type="NCBI Taxonomy" id="282683"/>
    <lineage>
        <taxon>Bacteria</taxon>
        <taxon>Pseudomonadati</taxon>
        <taxon>Pseudomonadota</taxon>
        <taxon>Alphaproteobacteria</taxon>
        <taxon>Rhodobacterales</taxon>
        <taxon>Roseobacteraceae</taxon>
        <taxon>Salipiger</taxon>
    </lineage>
</organism>